<comment type="caution">
    <text evidence="2">The sequence shown here is derived from an EMBL/GenBank/DDBJ whole genome shotgun (WGS) entry which is preliminary data.</text>
</comment>
<dbReference type="VEuPathDB" id="FungiDB:PSHT_01538"/>
<feature type="compositionally biased region" description="Basic and acidic residues" evidence="1">
    <location>
        <begin position="25"/>
        <end position="55"/>
    </location>
</feature>
<evidence type="ECO:0000313" key="3">
    <source>
        <dbReference type="Proteomes" id="UP000239156"/>
    </source>
</evidence>
<dbReference type="PANTHER" id="PTHR13454:SF11">
    <property type="entry name" value="PROTEIN MCM10 HOMOLOG"/>
    <property type="match status" value="1"/>
</dbReference>
<keyword evidence="3" id="KW-1185">Reference proteome</keyword>
<dbReference type="GO" id="GO:0006270">
    <property type="term" value="P:DNA replication initiation"/>
    <property type="evidence" value="ECO:0007669"/>
    <property type="project" value="InterPro"/>
</dbReference>
<dbReference type="EMBL" id="PKSL01000072">
    <property type="protein sequence ID" value="POW07697.1"/>
    <property type="molecule type" value="Genomic_DNA"/>
</dbReference>
<proteinExistence type="predicted"/>
<dbReference type="InterPro" id="IPR040184">
    <property type="entry name" value="Mcm10"/>
</dbReference>
<dbReference type="Proteomes" id="UP000239156">
    <property type="component" value="Unassembled WGS sequence"/>
</dbReference>
<feature type="region of interest" description="Disordered" evidence="1">
    <location>
        <begin position="1"/>
        <end position="83"/>
    </location>
</feature>
<organism evidence="2 3">
    <name type="scientific">Puccinia striiformis</name>
    <dbReference type="NCBI Taxonomy" id="27350"/>
    <lineage>
        <taxon>Eukaryota</taxon>
        <taxon>Fungi</taxon>
        <taxon>Dikarya</taxon>
        <taxon>Basidiomycota</taxon>
        <taxon>Pucciniomycotina</taxon>
        <taxon>Pucciniomycetes</taxon>
        <taxon>Pucciniales</taxon>
        <taxon>Pucciniaceae</taxon>
        <taxon>Puccinia</taxon>
    </lineage>
</organism>
<name>A0A2S4VDX1_9BASI</name>
<reference evidence="2" key="1">
    <citation type="submission" date="2017-12" db="EMBL/GenBank/DDBJ databases">
        <title>Gene loss provides genomic basis for host adaptation in cereal stripe rust fungi.</title>
        <authorList>
            <person name="Xia C."/>
        </authorList>
    </citation>
    <scope>NUCLEOTIDE SEQUENCE [LARGE SCALE GENOMIC DNA]</scope>
    <source>
        <strain evidence="2">93-210</strain>
    </source>
</reference>
<gene>
    <name evidence="2" type="ORF">PSTT_08074</name>
</gene>
<evidence type="ECO:0000313" key="2">
    <source>
        <dbReference type="EMBL" id="POW07697.1"/>
    </source>
</evidence>
<dbReference type="Gene3D" id="2.40.50.140">
    <property type="entry name" value="Nucleic acid-binding proteins"/>
    <property type="match status" value="1"/>
</dbReference>
<sequence>MISSINPVKPAEPKEKKQQKQNVTVEERNKKVLPRKELEKSNLAEGFRELRKESKNQSLIQASKRSTSFAAPAESRAIEEQPELRGSDLTIKLQIRRGPIDFKPSSTDPTFTDHEPNSETRLKRRTLAHHTLQDYLADRYVVRINELYAIIRKVEGNGFQSGNDWNVPLIGDWVLFGVIGQKSDFKNTTPYIASQVNRLTTKPQSHTHSQSKKLTAKNDDQEVVDELMKNLHGMINSNLKKKLKNLSRRNS</sequence>
<dbReference type="AlphaFoldDB" id="A0A2S4VDX1"/>
<evidence type="ECO:0000256" key="1">
    <source>
        <dbReference type="SAM" id="MobiDB-lite"/>
    </source>
</evidence>
<dbReference type="GO" id="GO:0003688">
    <property type="term" value="F:DNA replication origin binding"/>
    <property type="evidence" value="ECO:0007669"/>
    <property type="project" value="TreeGrafter"/>
</dbReference>
<dbReference type="GO" id="GO:0003697">
    <property type="term" value="F:single-stranded DNA binding"/>
    <property type="evidence" value="ECO:0007669"/>
    <property type="project" value="InterPro"/>
</dbReference>
<accession>A0A2S4VDX1</accession>
<dbReference type="VEuPathDB" id="FungiDB:PSTT_08074"/>
<dbReference type="InterPro" id="IPR012340">
    <property type="entry name" value="NA-bd_OB-fold"/>
</dbReference>
<dbReference type="PANTHER" id="PTHR13454">
    <property type="entry name" value="PROTEIN MCM10 HOMOLOG"/>
    <property type="match status" value="1"/>
</dbReference>
<protein>
    <submittedName>
        <fullName evidence="2">Uncharacterized protein</fullName>
    </submittedName>
</protein>
<feature type="compositionally biased region" description="Polar residues" evidence="1">
    <location>
        <begin position="56"/>
        <end position="69"/>
    </location>
</feature>
<dbReference type="GO" id="GO:0043596">
    <property type="term" value="C:nuclear replication fork"/>
    <property type="evidence" value="ECO:0007669"/>
    <property type="project" value="TreeGrafter"/>
</dbReference>